<dbReference type="PANTHER" id="PTHR35123">
    <property type="entry name" value="OS07G0633900 PROTEIN-RELATED"/>
    <property type="match status" value="1"/>
</dbReference>
<organism evidence="1 2">
    <name type="scientific">Nepenthes gracilis</name>
    <name type="common">Slender pitcher plant</name>
    <dbReference type="NCBI Taxonomy" id="150966"/>
    <lineage>
        <taxon>Eukaryota</taxon>
        <taxon>Viridiplantae</taxon>
        <taxon>Streptophyta</taxon>
        <taxon>Embryophyta</taxon>
        <taxon>Tracheophyta</taxon>
        <taxon>Spermatophyta</taxon>
        <taxon>Magnoliopsida</taxon>
        <taxon>eudicotyledons</taxon>
        <taxon>Gunneridae</taxon>
        <taxon>Pentapetalae</taxon>
        <taxon>Caryophyllales</taxon>
        <taxon>Nepenthaceae</taxon>
        <taxon>Nepenthes</taxon>
    </lineage>
</organism>
<reference evidence="1" key="1">
    <citation type="submission" date="2023-05" db="EMBL/GenBank/DDBJ databases">
        <title>Nepenthes gracilis genome sequencing.</title>
        <authorList>
            <person name="Fukushima K."/>
        </authorList>
    </citation>
    <scope>NUCLEOTIDE SEQUENCE</scope>
    <source>
        <strain evidence="1">SING2019-196</strain>
    </source>
</reference>
<keyword evidence="2" id="KW-1185">Reference proteome</keyword>
<dbReference type="AlphaFoldDB" id="A0AAD3XJG7"/>
<name>A0AAD3XJG7_NEPGR</name>
<accession>A0AAD3XJG7</accession>
<evidence type="ECO:0000313" key="2">
    <source>
        <dbReference type="Proteomes" id="UP001279734"/>
    </source>
</evidence>
<evidence type="ECO:0000313" key="1">
    <source>
        <dbReference type="EMBL" id="GMH06690.1"/>
    </source>
</evidence>
<dbReference type="Proteomes" id="UP001279734">
    <property type="component" value="Unassembled WGS sequence"/>
</dbReference>
<proteinExistence type="predicted"/>
<sequence>MMLETALHALEAGMVRSRGGYVKLSSRCDDEKVAGLRRRRWTKKMRRSLRGVKLWRCRKVNWRTFSIVMLPRRIGRVYADMMKFLEMEGVWPNLIFSTNWGLPVLSHSSVNCRICPIL</sequence>
<comment type="caution">
    <text evidence="1">The sequence shown here is derived from an EMBL/GenBank/DDBJ whole genome shotgun (WGS) entry which is preliminary data.</text>
</comment>
<protein>
    <submittedName>
        <fullName evidence="1">Uncharacterized protein</fullName>
    </submittedName>
</protein>
<dbReference type="EMBL" id="BSYO01000006">
    <property type="protein sequence ID" value="GMH06690.1"/>
    <property type="molecule type" value="Genomic_DNA"/>
</dbReference>
<dbReference type="PANTHER" id="PTHR35123:SF3">
    <property type="entry name" value="TRANSMEMBRANE PROTEIN"/>
    <property type="match status" value="1"/>
</dbReference>
<gene>
    <name evidence="1" type="ORF">Nepgr_008530</name>
</gene>